<organism evidence="2 3">
    <name type="scientific">Cyclotella atomus</name>
    <dbReference type="NCBI Taxonomy" id="382360"/>
    <lineage>
        <taxon>Eukaryota</taxon>
        <taxon>Sar</taxon>
        <taxon>Stramenopiles</taxon>
        <taxon>Ochrophyta</taxon>
        <taxon>Bacillariophyta</taxon>
        <taxon>Coscinodiscophyceae</taxon>
        <taxon>Thalassiosirophycidae</taxon>
        <taxon>Stephanodiscales</taxon>
        <taxon>Stephanodiscaceae</taxon>
        <taxon>Cyclotella</taxon>
    </lineage>
</organism>
<name>A0ABD3P1E1_9STRA</name>
<proteinExistence type="predicted"/>
<dbReference type="Proteomes" id="UP001530400">
    <property type="component" value="Unassembled WGS sequence"/>
</dbReference>
<keyword evidence="3" id="KW-1185">Reference proteome</keyword>
<evidence type="ECO:0000313" key="2">
    <source>
        <dbReference type="EMBL" id="KAL3781278.1"/>
    </source>
</evidence>
<feature type="compositionally biased region" description="Polar residues" evidence="1">
    <location>
        <begin position="162"/>
        <end position="174"/>
    </location>
</feature>
<gene>
    <name evidence="2" type="ORF">ACHAWO_001615</name>
</gene>
<feature type="compositionally biased region" description="Polar residues" evidence="1">
    <location>
        <begin position="490"/>
        <end position="500"/>
    </location>
</feature>
<sequence length="544" mass="59610">MPQIMDCTEADNGIEYELTEFLLMATQDELNAANAIQAQLDNQKRFMTMFDDSRASSPDVNTDEDVAEDIIDVALSASSFVASWINKPVNGCQSGEYGRVVTPNENDKDELEHAKIEQQLQGIEGVVSWRDAMTDQILVGLDLRQGGQTEETSGAAIIGLNTPFTDSSKSTSDATGEVDKSDNVQGEPEPAAPDACIKENAAEAKTEAKGEENTSAVDARDESHPRRASIDGSERSVGSRNDVVIELVQKCLQTNGQPKITHPVPSQPAQRGQTKDALTENAQAPAQSMDARVDSSVHRDILAAVDRNAGSKSDLIKKLAAKCLAMNKQSNNNLQQMKKPLKPASYLISSPRQMGPPRPETPLYMVMQDADNYSSAVDTTGQANSEIRDPPIGPDVCRDPPELKQSTFEMQQIIRPRVMHVKWSTDSTTMAVKKPLYIETQSPRQEGNSLTLNIESAGRTPAHYAQPPRPETPFHAGGDTSRCMKMFTRRSPSSFHQVSADQRVDQPKSTPSKESVLSSSATLRRRHYKEMLMRERAAKNAAVE</sequence>
<feature type="compositionally biased region" description="Basic and acidic residues" evidence="1">
    <location>
        <begin position="196"/>
        <end position="234"/>
    </location>
</feature>
<protein>
    <submittedName>
        <fullName evidence="2">Uncharacterized protein</fullName>
    </submittedName>
</protein>
<dbReference type="AlphaFoldDB" id="A0ABD3P1E1"/>
<feature type="region of interest" description="Disordered" evidence="1">
    <location>
        <begin position="460"/>
        <end position="527"/>
    </location>
</feature>
<comment type="caution">
    <text evidence="2">The sequence shown here is derived from an EMBL/GenBank/DDBJ whole genome shotgun (WGS) entry which is preliminary data.</text>
</comment>
<feature type="compositionally biased region" description="Polar residues" evidence="1">
    <location>
        <begin position="507"/>
        <end position="522"/>
    </location>
</feature>
<accession>A0ABD3P1E1</accession>
<feature type="region of interest" description="Disordered" evidence="1">
    <location>
        <begin position="154"/>
        <end position="239"/>
    </location>
</feature>
<dbReference type="EMBL" id="JALLPJ020000852">
    <property type="protein sequence ID" value="KAL3781278.1"/>
    <property type="molecule type" value="Genomic_DNA"/>
</dbReference>
<evidence type="ECO:0000256" key="1">
    <source>
        <dbReference type="SAM" id="MobiDB-lite"/>
    </source>
</evidence>
<evidence type="ECO:0000313" key="3">
    <source>
        <dbReference type="Proteomes" id="UP001530400"/>
    </source>
</evidence>
<reference evidence="2 3" key="1">
    <citation type="submission" date="2024-10" db="EMBL/GenBank/DDBJ databases">
        <title>Updated reference genomes for cyclostephanoid diatoms.</title>
        <authorList>
            <person name="Roberts W.R."/>
            <person name="Alverson A.J."/>
        </authorList>
    </citation>
    <scope>NUCLEOTIDE SEQUENCE [LARGE SCALE GENOMIC DNA]</scope>
    <source>
        <strain evidence="2 3">AJA010-31</strain>
    </source>
</reference>